<comment type="caution">
    <text evidence="6">The sequence shown here is derived from an EMBL/GenBank/DDBJ whole genome shotgun (WGS) entry which is preliminary data.</text>
</comment>
<evidence type="ECO:0000313" key="5">
    <source>
        <dbReference type="EMBL" id="THX30806.1"/>
    </source>
</evidence>
<dbReference type="Proteomes" id="UP000308724">
    <property type="component" value="Unassembled WGS sequence"/>
</dbReference>
<sequence>PAPNVEATSFVQRRSCLLLLTRSRGTCATTHWEPFISYLLPQPASSDKTLLPARLDCSALPSIQSNMEYQQACGGTTSACHHPVYATHNQGYTHAHHMWTAVPQYHYGYEQHSLASPVGNTFTQAPVVSPINTTSTEPIAVDGRNGFVTMPPGQPLIYRSGVEGDYGQPTSPTVEFNVDELLEYQRRRSSATSEEKEPLTPAQRRRKAQNRAAYVSRSPSFWRDFPLTRRGGHSQRAFRDRKRQRVQDLEAQLSALEVRTNSLESDNERLKHELLLTRDENEVLRSITQPQHPSNTLQPDRRRRTMKAGGTDLHLPLQ</sequence>
<name>A0A4S8U898_AURPU</name>
<comment type="subcellular location">
    <subcellularLocation>
        <location evidence="1">Nucleus</location>
    </subcellularLocation>
</comment>
<gene>
    <name evidence="8" type="ORF">D6C78_10610</name>
    <name evidence="7" type="ORF">D6C91_04243</name>
    <name evidence="6" type="ORF">D6D10_04460</name>
    <name evidence="5" type="ORF">D6D12_03298</name>
</gene>
<dbReference type="CDD" id="cd14688">
    <property type="entry name" value="bZIP_YAP"/>
    <property type="match status" value="1"/>
</dbReference>
<evidence type="ECO:0000313" key="9">
    <source>
        <dbReference type="Proteomes" id="UP000308005"/>
    </source>
</evidence>
<organism evidence="6 11">
    <name type="scientific">Aureobasidium pullulans</name>
    <name type="common">Black yeast</name>
    <name type="synonym">Pullularia pullulans</name>
    <dbReference type="NCBI Taxonomy" id="5580"/>
    <lineage>
        <taxon>Eukaryota</taxon>
        <taxon>Fungi</taxon>
        <taxon>Dikarya</taxon>
        <taxon>Ascomycota</taxon>
        <taxon>Pezizomycotina</taxon>
        <taxon>Dothideomycetes</taxon>
        <taxon>Dothideomycetidae</taxon>
        <taxon>Dothideales</taxon>
        <taxon>Saccotheciaceae</taxon>
        <taxon>Aureobasidium</taxon>
    </lineage>
</organism>
<dbReference type="InterPro" id="IPR050936">
    <property type="entry name" value="AP-1-like"/>
</dbReference>
<dbReference type="GO" id="GO:0001228">
    <property type="term" value="F:DNA-binding transcription activator activity, RNA polymerase II-specific"/>
    <property type="evidence" value="ECO:0007669"/>
    <property type="project" value="TreeGrafter"/>
</dbReference>
<accession>A0A4S8U898</accession>
<dbReference type="AlphaFoldDB" id="A0A4S8U898"/>
<evidence type="ECO:0000313" key="6">
    <source>
        <dbReference type="EMBL" id="THX39208.1"/>
    </source>
</evidence>
<keyword evidence="2" id="KW-0539">Nucleus</keyword>
<evidence type="ECO:0000256" key="1">
    <source>
        <dbReference type="ARBA" id="ARBA00004123"/>
    </source>
</evidence>
<proteinExistence type="predicted"/>
<dbReference type="Proteomes" id="UP000310374">
    <property type="component" value="Unassembled WGS sequence"/>
</dbReference>
<feature type="coiled-coil region" evidence="3">
    <location>
        <begin position="239"/>
        <end position="273"/>
    </location>
</feature>
<evidence type="ECO:0000256" key="2">
    <source>
        <dbReference type="ARBA" id="ARBA00023242"/>
    </source>
</evidence>
<evidence type="ECO:0000256" key="3">
    <source>
        <dbReference type="SAM" id="Coils"/>
    </source>
</evidence>
<feature type="non-terminal residue" evidence="6">
    <location>
        <position position="1"/>
    </location>
</feature>
<dbReference type="EMBL" id="QZAV01000078">
    <property type="protein sequence ID" value="THX39208.1"/>
    <property type="molecule type" value="Genomic_DNA"/>
</dbReference>
<evidence type="ECO:0000256" key="4">
    <source>
        <dbReference type="SAM" id="MobiDB-lite"/>
    </source>
</evidence>
<evidence type="ECO:0000313" key="10">
    <source>
        <dbReference type="Proteomes" id="UP000308724"/>
    </source>
</evidence>
<protein>
    <recommendedName>
        <fullName evidence="13">BZIP domain-containing protein</fullName>
    </recommendedName>
</protein>
<feature type="region of interest" description="Disordered" evidence="4">
    <location>
        <begin position="285"/>
        <end position="318"/>
    </location>
</feature>
<dbReference type="Proteomes" id="UP000308005">
    <property type="component" value="Unassembled WGS sequence"/>
</dbReference>
<dbReference type="EMBL" id="QZBZ01000539">
    <property type="protein sequence ID" value="TIA28719.1"/>
    <property type="molecule type" value="Genomic_DNA"/>
</dbReference>
<evidence type="ECO:0008006" key="13">
    <source>
        <dbReference type="Google" id="ProtNLM"/>
    </source>
</evidence>
<keyword evidence="3" id="KW-0175">Coiled coil</keyword>
<feature type="region of interest" description="Disordered" evidence="4">
    <location>
        <begin position="187"/>
        <end position="212"/>
    </location>
</feature>
<evidence type="ECO:0000313" key="11">
    <source>
        <dbReference type="Proteomes" id="UP000308953"/>
    </source>
</evidence>
<evidence type="ECO:0000313" key="12">
    <source>
        <dbReference type="Proteomes" id="UP000310374"/>
    </source>
</evidence>
<dbReference type="InterPro" id="IPR046347">
    <property type="entry name" value="bZIP_sf"/>
</dbReference>
<dbReference type="EMBL" id="QZBM01000152">
    <property type="protein sequence ID" value="THZ21841.1"/>
    <property type="molecule type" value="Genomic_DNA"/>
</dbReference>
<dbReference type="EMBL" id="QZAT01000028">
    <property type="protein sequence ID" value="THX30806.1"/>
    <property type="molecule type" value="Genomic_DNA"/>
</dbReference>
<feature type="compositionally biased region" description="Polar residues" evidence="4">
    <location>
        <begin position="286"/>
        <end position="298"/>
    </location>
</feature>
<dbReference type="SUPFAM" id="SSF57959">
    <property type="entry name" value="Leucine zipper domain"/>
    <property type="match status" value="1"/>
</dbReference>
<dbReference type="Gene3D" id="1.20.5.170">
    <property type="match status" value="1"/>
</dbReference>
<evidence type="ECO:0000313" key="7">
    <source>
        <dbReference type="EMBL" id="THZ21841.1"/>
    </source>
</evidence>
<dbReference type="GO" id="GO:0090575">
    <property type="term" value="C:RNA polymerase II transcription regulator complex"/>
    <property type="evidence" value="ECO:0007669"/>
    <property type="project" value="TreeGrafter"/>
</dbReference>
<dbReference type="PANTHER" id="PTHR40621:SF8">
    <property type="entry name" value="AP-1-LIKE TRANSCRIPTION FACTOR YAP3"/>
    <property type="match status" value="1"/>
</dbReference>
<dbReference type="GO" id="GO:0000976">
    <property type="term" value="F:transcription cis-regulatory region binding"/>
    <property type="evidence" value="ECO:0007669"/>
    <property type="project" value="InterPro"/>
</dbReference>
<dbReference type="OrthoDB" id="4940293at2759"/>
<reference evidence="9 10" key="1">
    <citation type="submission" date="2018-10" db="EMBL/GenBank/DDBJ databases">
        <title>Fifty Aureobasidium pullulans genomes reveal a recombining polyextremotolerant generalist.</title>
        <authorList>
            <person name="Gostincar C."/>
            <person name="Turk M."/>
            <person name="Zajc J."/>
            <person name="Gunde-Cimerman N."/>
        </authorList>
    </citation>
    <scope>NUCLEOTIDE SEQUENCE [LARGE SCALE GENOMIC DNA]</scope>
    <source>
        <strain evidence="5 12">EXF-10081</strain>
        <strain evidence="8 10">EXF-1645</strain>
        <strain evidence="7 9">EXF-3863</strain>
        <strain evidence="6 11">EXF-9785</strain>
    </source>
</reference>
<evidence type="ECO:0000313" key="8">
    <source>
        <dbReference type="EMBL" id="TIA28719.1"/>
    </source>
</evidence>
<dbReference type="Proteomes" id="UP000308953">
    <property type="component" value="Unassembled WGS sequence"/>
</dbReference>
<dbReference type="PANTHER" id="PTHR40621">
    <property type="entry name" value="TRANSCRIPTION FACTOR KAPC-RELATED"/>
    <property type="match status" value="1"/>
</dbReference>